<protein>
    <submittedName>
        <fullName evidence="2">20457_t:CDS:1</fullName>
    </submittedName>
</protein>
<evidence type="ECO:0000313" key="2">
    <source>
        <dbReference type="EMBL" id="CAG8797105.1"/>
    </source>
</evidence>
<dbReference type="EMBL" id="CAJVQB010021452">
    <property type="protein sequence ID" value="CAG8797105.1"/>
    <property type="molecule type" value="Genomic_DNA"/>
</dbReference>
<proteinExistence type="predicted"/>
<organism evidence="2 3">
    <name type="scientific">Gigaspora margarita</name>
    <dbReference type="NCBI Taxonomy" id="4874"/>
    <lineage>
        <taxon>Eukaryota</taxon>
        <taxon>Fungi</taxon>
        <taxon>Fungi incertae sedis</taxon>
        <taxon>Mucoromycota</taxon>
        <taxon>Glomeromycotina</taxon>
        <taxon>Glomeromycetes</taxon>
        <taxon>Diversisporales</taxon>
        <taxon>Gigasporaceae</taxon>
        <taxon>Gigaspora</taxon>
    </lineage>
</organism>
<keyword evidence="1" id="KW-1133">Transmembrane helix</keyword>
<feature type="non-terminal residue" evidence="2">
    <location>
        <position position="1"/>
    </location>
</feature>
<keyword evidence="1" id="KW-0812">Transmembrane</keyword>
<sequence length="141" mass="15946">DHALNPDYGYVSNLFNQFHHNCVGEKNGVLMFQKLKEEVNFYNNSRKGEICYVDASVSFEPLNTSITLFYTSCIAGALPLGVLVMSDKLETALEKGMNMLKLLFTQHAFFECRPNVGPISILTDNSKHEHNALEHCWSQSK</sequence>
<accession>A0ABN7VTD8</accession>
<dbReference type="PANTHER" id="PTHR35385:SF2">
    <property type="entry name" value="PROTEIN B, PUTATIVE-RELATED"/>
    <property type="match status" value="1"/>
</dbReference>
<feature type="transmembrane region" description="Helical" evidence="1">
    <location>
        <begin position="66"/>
        <end position="85"/>
    </location>
</feature>
<reference evidence="2 3" key="1">
    <citation type="submission" date="2021-06" db="EMBL/GenBank/DDBJ databases">
        <authorList>
            <person name="Kallberg Y."/>
            <person name="Tangrot J."/>
            <person name="Rosling A."/>
        </authorList>
    </citation>
    <scope>NUCLEOTIDE SEQUENCE [LARGE SCALE GENOMIC DNA]</scope>
    <source>
        <strain evidence="2 3">120-4 pot B 10/14</strain>
    </source>
</reference>
<name>A0ABN7VTD8_GIGMA</name>
<dbReference type="Proteomes" id="UP000789901">
    <property type="component" value="Unassembled WGS sequence"/>
</dbReference>
<keyword evidence="3" id="KW-1185">Reference proteome</keyword>
<evidence type="ECO:0000313" key="3">
    <source>
        <dbReference type="Proteomes" id="UP000789901"/>
    </source>
</evidence>
<comment type="caution">
    <text evidence="2">The sequence shown here is derived from an EMBL/GenBank/DDBJ whole genome shotgun (WGS) entry which is preliminary data.</text>
</comment>
<dbReference type="PANTHER" id="PTHR35385">
    <property type="entry name" value="PROTEIN B, PUTATIVE-RELATED-RELATED"/>
    <property type="match status" value="1"/>
</dbReference>
<keyword evidence="1" id="KW-0472">Membrane</keyword>
<evidence type="ECO:0000256" key="1">
    <source>
        <dbReference type="SAM" id="Phobius"/>
    </source>
</evidence>
<gene>
    <name evidence="2" type="ORF">GMARGA_LOCUS22322</name>
</gene>